<keyword evidence="2" id="KW-1185">Reference proteome</keyword>
<dbReference type="AlphaFoldDB" id="A0AAV4NWE2"/>
<sequence>MSRARQGKSLNPGYGRRVGRFNIQVWEGRSLRGGFKSSIKETQGAGEISNQLLGRKRIDTSNFGKRVDDYHKPFINFGLVQGRAGEMRGRPLKVYS</sequence>
<proteinExistence type="predicted"/>
<organism evidence="1 2">
    <name type="scientific">Caerostris darwini</name>
    <dbReference type="NCBI Taxonomy" id="1538125"/>
    <lineage>
        <taxon>Eukaryota</taxon>
        <taxon>Metazoa</taxon>
        <taxon>Ecdysozoa</taxon>
        <taxon>Arthropoda</taxon>
        <taxon>Chelicerata</taxon>
        <taxon>Arachnida</taxon>
        <taxon>Araneae</taxon>
        <taxon>Araneomorphae</taxon>
        <taxon>Entelegynae</taxon>
        <taxon>Araneoidea</taxon>
        <taxon>Araneidae</taxon>
        <taxon>Caerostris</taxon>
    </lineage>
</organism>
<accession>A0AAV4NWE2</accession>
<evidence type="ECO:0008006" key="3">
    <source>
        <dbReference type="Google" id="ProtNLM"/>
    </source>
</evidence>
<dbReference type="Proteomes" id="UP001054837">
    <property type="component" value="Unassembled WGS sequence"/>
</dbReference>
<dbReference type="EMBL" id="BPLQ01002032">
    <property type="protein sequence ID" value="GIX87959.1"/>
    <property type="molecule type" value="Genomic_DNA"/>
</dbReference>
<gene>
    <name evidence="1" type="ORF">CDAR_437711</name>
</gene>
<name>A0AAV4NWE2_9ARAC</name>
<evidence type="ECO:0000313" key="1">
    <source>
        <dbReference type="EMBL" id="GIX87959.1"/>
    </source>
</evidence>
<evidence type="ECO:0000313" key="2">
    <source>
        <dbReference type="Proteomes" id="UP001054837"/>
    </source>
</evidence>
<protein>
    <recommendedName>
        <fullName evidence="3">Ribosomal protein S3</fullName>
    </recommendedName>
</protein>
<comment type="caution">
    <text evidence="1">The sequence shown here is derived from an EMBL/GenBank/DDBJ whole genome shotgun (WGS) entry which is preliminary data.</text>
</comment>
<reference evidence="1 2" key="1">
    <citation type="submission" date="2021-06" db="EMBL/GenBank/DDBJ databases">
        <title>Caerostris darwini draft genome.</title>
        <authorList>
            <person name="Kono N."/>
            <person name="Arakawa K."/>
        </authorList>
    </citation>
    <scope>NUCLEOTIDE SEQUENCE [LARGE SCALE GENOMIC DNA]</scope>
</reference>